<feature type="compositionally biased region" description="Low complexity" evidence="1">
    <location>
        <begin position="75"/>
        <end position="100"/>
    </location>
</feature>
<sequence>MFGRRRRSPFLTAAVVAGTATVASRHGARKQSEMEAQRQFQMQQEYEFRRNQEEREQARNQQAIDQAVNEALAKQQASQGAQQGSPAPAIVQPAPAIAQPAPGPPPMYMAGDEYPSGSGAYLQPGAVPQRPRSTSAAESGICFCSGCGKQCGTQDRFCSRCGRSLQVESASYDQPEKQAM</sequence>
<proteinExistence type="predicted"/>
<dbReference type="OrthoDB" id="4941351at2759"/>
<name>A0A0A1UMT2_9HYPO</name>
<evidence type="ECO:0000313" key="2">
    <source>
        <dbReference type="EMBL" id="EXU96018.1"/>
    </source>
</evidence>
<feature type="region of interest" description="Disordered" evidence="1">
    <location>
        <begin position="20"/>
        <end position="43"/>
    </location>
</feature>
<gene>
    <name evidence="2" type="ORF">X797_010912</name>
</gene>
<dbReference type="EMBL" id="JELW01000057">
    <property type="protein sequence ID" value="EXU96018.1"/>
    <property type="molecule type" value="Genomic_DNA"/>
</dbReference>
<comment type="caution">
    <text evidence="2">The sequence shown here is derived from an EMBL/GenBank/DDBJ whole genome shotgun (WGS) entry which is preliminary data.</text>
</comment>
<dbReference type="AlphaFoldDB" id="A0A0A1UMT2"/>
<accession>A0A0A1UMT2</accession>
<dbReference type="Proteomes" id="UP000030151">
    <property type="component" value="Unassembled WGS sequence"/>
</dbReference>
<evidence type="ECO:0000313" key="3">
    <source>
        <dbReference type="Proteomes" id="UP000030151"/>
    </source>
</evidence>
<reference evidence="2 3" key="1">
    <citation type="submission" date="2014-02" db="EMBL/GenBank/DDBJ databases">
        <title>The genome sequence of the entomopathogenic fungus Metarhizium robertsii ARSEF 2575.</title>
        <authorList>
            <person name="Giuliano Garisto Donzelli B."/>
            <person name="Roe B.A."/>
            <person name="Macmil S.L."/>
            <person name="Krasnoff S.B."/>
            <person name="Gibson D.M."/>
        </authorList>
    </citation>
    <scope>NUCLEOTIDE SEQUENCE [LARGE SCALE GENOMIC DNA]</scope>
    <source>
        <strain evidence="2 3">ARSEF 2575</strain>
    </source>
</reference>
<feature type="region of interest" description="Disordered" evidence="1">
    <location>
        <begin position="69"/>
        <end position="115"/>
    </location>
</feature>
<dbReference type="eggNOG" id="ENOG502T385">
    <property type="taxonomic scope" value="Eukaryota"/>
</dbReference>
<protein>
    <submittedName>
        <fullName evidence="2">Uncharacterized protein</fullName>
    </submittedName>
</protein>
<organism evidence="2 3">
    <name type="scientific">Metarhizium robertsii</name>
    <dbReference type="NCBI Taxonomy" id="568076"/>
    <lineage>
        <taxon>Eukaryota</taxon>
        <taxon>Fungi</taxon>
        <taxon>Dikarya</taxon>
        <taxon>Ascomycota</taxon>
        <taxon>Pezizomycotina</taxon>
        <taxon>Sordariomycetes</taxon>
        <taxon>Hypocreomycetidae</taxon>
        <taxon>Hypocreales</taxon>
        <taxon>Clavicipitaceae</taxon>
        <taxon>Metarhizium</taxon>
    </lineage>
</organism>
<evidence type="ECO:0000256" key="1">
    <source>
        <dbReference type="SAM" id="MobiDB-lite"/>
    </source>
</evidence>
<dbReference type="HOGENOM" id="CLU_131621_0_0_1"/>